<protein>
    <submittedName>
        <fullName evidence="1">Os04g0283399 protein</fullName>
    </submittedName>
</protein>
<reference evidence="1 2" key="3">
    <citation type="journal article" date="2013" name="Rice">
        <title>Improvement of the Oryza sativa Nipponbare reference genome using next generation sequence and optical map data.</title>
        <authorList>
            <person name="Kawahara Y."/>
            <person name="de la Bastide M."/>
            <person name="Hamilton J.P."/>
            <person name="Kanamori H."/>
            <person name="McCombie W.R."/>
            <person name="Ouyang S."/>
            <person name="Schwartz D.C."/>
            <person name="Tanaka T."/>
            <person name="Wu J."/>
            <person name="Zhou S."/>
            <person name="Childs K.L."/>
            <person name="Davidson R.M."/>
            <person name="Lin H."/>
            <person name="Quesada-Ocampo L."/>
            <person name="Vaillancourt B."/>
            <person name="Sakai H."/>
            <person name="Lee S.S."/>
            <person name="Kim J."/>
            <person name="Numa H."/>
            <person name="Itoh T."/>
            <person name="Buell C.R."/>
            <person name="Matsumoto T."/>
        </authorList>
    </citation>
    <scope>NUCLEOTIDE SEQUENCE [LARGE SCALE GENOMIC DNA]</scope>
    <source>
        <strain evidence="2">cv. Nipponbare</strain>
    </source>
</reference>
<reference evidence="2" key="1">
    <citation type="journal article" date="2005" name="Nature">
        <title>The map-based sequence of the rice genome.</title>
        <authorList>
            <consortium name="International rice genome sequencing project (IRGSP)"/>
            <person name="Matsumoto T."/>
            <person name="Wu J."/>
            <person name="Kanamori H."/>
            <person name="Katayose Y."/>
            <person name="Fujisawa M."/>
            <person name="Namiki N."/>
            <person name="Mizuno H."/>
            <person name="Yamamoto K."/>
            <person name="Antonio B.A."/>
            <person name="Baba T."/>
            <person name="Sakata K."/>
            <person name="Nagamura Y."/>
            <person name="Aoki H."/>
            <person name="Arikawa K."/>
            <person name="Arita K."/>
            <person name="Bito T."/>
            <person name="Chiden Y."/>
            <person name="Fujitsuka N."/>
            <person name="Fukunaka R."/>
            <person name="Hamada M."/>
            <person name="Harada C."/>
            <person name="Hayashi A."/>
            <person name="Hijishita S."/>
            <person name="Honda M."/>
            <person name="Hosokawa S."/>
            <person name="Ichikawa Y."/>
            <person name="Idonuma A."/>
            <person name="Iijima M."/>
            <person name="Ikeda M."/>
            <person name="Ikeno M."/>
            <person name="Ito K."/>
            <person name="Ito S."/>
            <person name="Ito T."/>
            <person name="Ito Y."/>
            <person name="Ito Y."/>
            <person name="Iwabuchi A."/>
            <person name="Kamiya K."/>
            <person name="Karasawa W."/>
            <person name="Kurita K."/>
            <person name="Katagiri S."/>
            <person name="Kikuta A."/>
            <person name="Kobayashi H."/>
            <person name="Kobayashi N."/>
            <person name="Machita K."/>
            <person name="Maehara T."/>
            <person name="Masukawa M."/>
            <person name="Mizubayashi T."/>
            <person name="Mukai Y."/>
            <person name="Nagasaki H."/>
            <person name="Nagata Y."/>
            <person name="Naito S."/>
            <person name="Nakashima M."/>
            <person name="Nakama Y."/>
            <person name="Nakamichi Y."/>
            <person name="Nakamura M."/>
            <person name="Meguro A."/>
            <person name="Negishi M."/>
            <person name="Ohta I."/>
            <person name="Ohta T."/>
            <person name="Okamoto M."/>
            <person name="Ono N."/>
            <person name="Saji S."/>
            <person name="Sakaguchi M."/>
            <person name="Sakai K."/>
            <person name="Shibata M."/>
            <person name="Shimokawa T."/>
            <person name="Song J."/>
            <person name="Takazaki Y."/>
            <person name="Terasawa K."/>
            <person name="Tsugane M."/>
            <person name="Tsuji K."/>
            <person name="Ueda S."/>
            <person name="Waki K."/>
            <person name="Yamagata H."/>
            <person name="Yamamoto M."/>
            <person name="Yamamoto S."/>
            <person name="Yamane H."/>
            <person name="Yoshiki S."/>
            <person name="Yoshihara R."/>
            <person name="Yukawa K."/>
            <person name="Zhong H."/>
            <person name="Yano M."/>
            <person name="Yuan Q."/>
            <person name="Ouyang S."/>
            <person name="Liu J."/>
            <person name="Jones K.M."/>
            <person name="Gansberger K."/>
            <person name="Moffat K."/>
            <person name="Hill J."/>
            <person name="Bera J."/>
            <person name="Fadrosh D."/>
            <person name="Jin S."/>
            <person name="Johri S."/>
            <person name="Kim M."/>
            <person name="Overton L."/>
            <person name="Reardon M."/>
            <person name="Tsitrin T."/>
            <person name="Vuong H."/>
            <person name="Weaver B."/>
            <person name="Ciecko A."/>
            <person name="Tallon L."/>
            <person name="Jackson J."/>
            <person name="Pai G."/>
            <person name="Aken S.V."/>
            <person name="Utterback T."/>
            <person name="Reidmuller S."/>
            <person name="Feldblyum T."/>
            <person name="Hsiao J."/>
            <person name="Zismann V."/>
            <person name="Iobst S."/>
            <person name="de Vazeille A.R."/>
            <person name="Buell C.R."/>
            <person name="Ying K."/>
            <person name="Li Y."/>
            <person name="Lu T."/>
            <person name="Huang Y."/>
            <person name="Zhao Q."/>
            <person name="Feng Q."/>
            <person name="Zhang L."/>
            <person name="Zhu J."/>
            <person name="Weng Q."/>
            <person name="Mu J."/>
            <person name="Lu Y."/>
            <person name="Fan D."/>
            <person name="Liu Y."/>
            <person name="Guan J."/>
            <person name="Zhang Y."/>
            <person name="Yu S."/>
            <person name="Liu X."/>
            <person name="Zhang Y."/>
            <person name="Hong G."/>
            <person name="Han B."/>
            <person name="Choisne N."/>
            <person name="Demange N."/>
            <person name="Orjeda G."/>
            <person name="Samain S."/>
            <person name="Cattolico L."/>
            <person name="Pelletier E."/>
            <person name="Couloux A."/>
            <person name="Segurens B."/>
            <person name="Wincker P."/>
            <person name="D'Hont A."/>
            <person name="Scarpelli C."/>
            <person name="Weissenbach J."/>
            <person name="Salanoubat M."/>
            <person name="Quetier F."/>
            <person name="Yu Y."/>
            <person name="Kim H.R."/>
            <person name="Rambo T."/>
            <person name="Currie J."/>
            <person name="Collura K."/>
            <person name="Luo M."/>
            <person name="Yang T."/>
            <person name="Ammiraju J.S.S."/>
            <person name="Engler F."/>
            <person name="Soderlund C."/>
            <person name="Wing R.A."/>
            <person name="Palmer L.E."/>
            <person name="de la Bastide M."/>
            <person name="Spiegel L."/>
            <person name="Nascimento L."/>
            <person name="Zutavern T."/>
            <person name="O'Shaughnessy A."/>
            <person name="Dike S."/>
            <person name="Dedhia N."/>
            <person name="Preston R."/>
            <person name="Balija V."/>
            <person name="McCombie W.R."/>
            <person name="Chow T."/>
            <person name="Chen H."/>
            <person name="Chung M."/>
            <person name="Chen C."/>
            <person name="Shaw J."/>
            <person name="Wu H."/>
            <person name="Hsiao K."/>
            <person name="Chao Y."/>
            <person name="Chu M."/>
            <person name="Cheng C."/>
            <person name="Hour A."/>
            <person name="Lee P."/>
            <person name="Lin S."/>
            <person name="Lin Y."/>
            <person name="Liou J."/>
            <person name="Liu S."/>
            <person name="Hsing Y."/>
            <person name="Raghuvanshi S."/>
            <person name="Mohanty A."/>
            <person name="Bharti A.K."/>
            <person name="Gaur A."/>
            <person name="Gupta V."/>
            <person name="Kumar D."/>
            <person name="Ravi V."/>
            <person name="Vij S."/>
            <person name="Kapur A."/>
            <person name="Khurana P."/>
            <person name="Khurana P."/>
            <person name="Khurana J.P."/>
            <person name="Tyagi A.K."/>
            <person name="Gaikwad K."/>
            <person name="Singh A."/>
            <person name="Dalal V."/>
            <person name="Srivastava S."/>
            <person name="Dixit A."/>
            <person name="Pal A.K."/>
            <person name="Ghazi I.A."/>
            <person name="Yadav M."/>
            <person name="Pandit A."/>
            <person name="Bhargava A."/>
            <person name="Sureshbabu K."/>
            <person name="Batra K."/>
            <person name="Sharma T.R."/>
            <person name="Mohapatra T."/>
            <person name="Singh N.K."/>
            <person name="Messing J."/>
            <person name="Nelson A.B."/>
            <person name="Fuks G."/>
            <person name="Kavchok S."/>
            <person name="Keizer G."/>
            <person name="Linton E."/>
            <person name="Llaca V."/>
            <person name="Song R."/>
            <person name="Tanyolac B."/>
            <person name="Young S."/>
            <person name="Ho-Il K."/>
            <person name="Hahn J.H."/>
            <person name="Sangsakoo G."/>
            <person name="Vanavichit A."/>
            <person name="de Mattos Luiz.A.T."/>
            <person name="Zimmer P.D."/>
            <person name="Malone G."/>
            <person name="Dellagostin O."/>
            <person name="de Oliveira A.C."/>
            <person name="Bevan M."/>
            <person name="Bancroft I."/>
            <person name="Minx P."/>
            <person name="Cordum H."/>
            <person name="Wilson R."/>
            <person name="Cheng Z."/>
            <person name="Jin W."/>
            <person name="Jiang J."/>
            <person name="Leong S.A."/>
            <person name="Iwama H."/>
            <person name="Gojobori T."/>
            <person name="Itoh T."/>
            <person name="Niimura Y."/>
            <person name="Fujii Y."/>
            <person name="Habara T."/>
            <person name="Sakai H."/>
            <person name="Sato Y."/>
            <person name="Wilson G."/>
            <person name="Kumar K."/>
            <person name="McCouch S."/>
            <person name="Juretic N."/>
            <person name="Hoen D."/>
            <person name="Wright S."/>
            <person name="Bruskiewich R."/>
            <person name="Bureau T."/>
            <person name="Miyao A."/>
            <person name="Hirochika H."/>
            <person name="Nishikawa T."/>
            <person name="Kadowaki K."/>
            <person name="Sugiura M."/>
            <person name="Burr B."/>
            <person name="Sasaki T."/>
        </authorList>
    </citation>
    <scope>NUCLEOTIDE SEQUENCE [LARGE SCALE GENOMIC DNA]</scope>
    <source>
        <strain evidence="2">cv. Nipponbare</strain>
    </source>
</reference>
<reference evidence="1 2" key="2">
    <citation type="journal article" date="2013" name="Plant Cell Physiol.">
        <title>Rice Annotation Project Database (RAP-DB): an integrative and interactive database for rice genomics.</title>
        <authorList>
            <person name="Sakai H."/>
            <person name="Lee S.S."/>
            <person name="Tanaka T."/>
            <person name="Numa H."/>
            <person name="Kim J."/>
            <person name="Kawahara Y."/>
            <person name="Wakimoto H."/>
            <person name="Yang C.C."/>
            <person name="Iwamoto M."/>
            <person name="Abe T."/>
            <person name="Yamada Y."/>
            <person name="Muto A."/>
            <person name="Inokuchi H."/>
            <person name="Ikemura T."/>
            <person name="Matsumoto T."/>
            <person name="Sasaki T."/>
            <person name="Itoh T."/>
        </authorList>
    </citation>
    <scope>NUCLEOTIDE SEQUENCE [LARGE SCALE GENOMIC DNA]</scope>
    <source>
        <strain evidence="2">cv. Nipponbare</strain>
    </source>
</reference>
<accession>A0A0P0W8I9</accession>
<evidence type="ECO:0000313" key="1">
    <source>
        <dbReference type="EMBL" id="BAS88381.1"/>
    </source>
</evidence>
<dbReference type="Proteomes" id="UP000059680">
    <property type="component" value="Chromosome 4"/>
</dbReference>
<sequence>MGIPVALLGRCFLPAPRLRILLFLVDDHDNLHVHRLPPRSFSPSIPTPRSITVSSLFLVPTTIIHVAQTPSPYHVGLLEQPCYVMPACEPWWQHKHNTARRAGPCMHHEQLIRAWAGMGGSTIGHIYSPSLAFASASARQCAGQLWPLLLYA</sequence>
<proteinExistence type="predicted"/>
<organism evidence="1 2">
    <name type="scientific">Oryza sativa subsp. japonica</name>
    <name type="common">Rice</name>
    <dbReference type="NCBI Taxonomy" id="39947"/>
    <lineage>
        <taxon>Eukaryota</taxon>
        <taxon>Viridiplantae</taxon>
        <taxon>Streptophyta</taxon>
        <taxon>Embryophyta</taxon>
        <taxon>Tracheophyta</taxon>
        <taxon>Spermatophyta</taxon>
        <taxon>Magnoliopsida</taxon>
        <taxon>Liliopsida</taxon>
        <taxon>Poales</taxon>
        <taxon>Poaceae</taxon>
        <taxon>BOP clade</taxon>
        <taxon>Oryzoideae</taxon>
        <taxon>Oryzeae</taxon>
        <taxon>Oryzinae</taxon>
        <taxon>Oryza</taxon>
        <taxon>Oryza sativa</taxon>
    </lineage>
</organism>
<dbReference type="AlphaFoldDB" id="A0A0P0W8I9"/>
<evidence type="ECO:0000313" key="2">
    <source>
        <dbReference type="Proteomes" id="UP000059680"/>
    </source>
</evidence>
<dbReference type="EMBL" id="AP014960">
    <property type="protein sequence ID" value="BAS88381.1"/>
    <property type="molecule type" value="Genomic_DNA"/>
</dbReference>
<dbReference type="InParanoid" id="A0A0P0W8I9"/>
<gene>
    <name evidence="1" type="ordered locus">Os04g0283399</name>
    <name evidence="1" type="ORF">OSNPB_040283399</name>
</gene>
<dbReference type="PaxDb" id="39947-A0A0P0W8I9"/>
<keyword evidence="2" id="KW-1185">Reference proteome</keyword>
<name>A0A0P0W8I9_ORYSJ</name>